<evidence type="ECO:0000313" key="2">
    <source>
        <dbReference type="EMBL" id="KAF7430353.1"/>
    </source>
</evidence>
<dbReference type="OrthoDB" id="3270804at2759"/>
<gene>
    <name evidence="2" type="ORF">PC9H_006058</name>
</gene>
<reference evidence="2" key="1">
    <citation type="submission" date="2019-07" db="EMBL/GenBank/DDBJ databases">
        <authorList>
            <person name="Palmer J.M."/>
        </authorList>
    </citation>
    <scope>NUCLEOTIDE SEQUENCE</scope>
    <source>
        <strain evidence="2">PC9</strain>
    </source>
</reference>
<name>A0A8H7DSN8_PLEOS</name>
<evidence type="ECO:0000313" key="3">
    <source>
        <dbReference type="Proteomes" id="UP000623687"/>
    </source>
</evidence>
<dbReference type="AlphaFoldDB" id="A0A8H7DSN8"/>
<dbReference type="InterPro" id="IPR009027">
    <property type="entry name" value="Ribosomal_bL9/RNase_H1_N"/>
</dbReference>
<accession>A0A8H7DSN8</accession>
<organism evidence="2 3">
    <name type="scientific">Pleurotus ostreatus</name>
    <name type="common">Oyster mushroom</name>
    <name type="synonym">White-rot fungus</name>
    <dbReference type="NCBI Taxonomy" id="5322"/>
    <lineage>
        <taxon>Eukaryota</taxon>
        <taxon>Fungi</taxon>
        <taxon>Dikarya</taxon>
        <taxon>Basidiomycota</taxon>
        <taxon>Agaricomycotina</taxon>
        <taxon>Agaricomycetes</taxon>
        <taxon>Agaricomycetidae</taxon>
        <taxon>Agaricales</taxon>
        <taxon>Pleurotineae</taxon>
        <taxon>Pleurotaceae</taxon>
        <taxon>Pleurotus</taxon>
    </lineage>
</organism>
<dbReference type="RefSeq" id="XP_036631631.1">
    <property type="nucleotide sequence ID" value="XM_036775612.1"/>
</dbReference>
<feature type="region of interest" description="Disordered" evidence="1">
    <location>
        <begin position="58"/>
        <end position="90"/>
    </location>
</feature>
<keyword evidence="3" id="KW-1185">Reference proteome</keyword>
<protein>
    <submittedName>
        <fullName evidence="2">Uncharacterized protein</fullName>
    </submittedName>
</protein>
<comment type="caution">
    <text evidence="2">The sequence shown here is derived from an EMBL/GenBank/DDBJ whole genome shotgun (WGS) entry which is preliminary data.</text>
</comment>
<dbReference type="SUPFAM" id="SSF55658">
    <property type="entry name" value="L9 N-domain-like"/>
    <property type="match status" value="1"/>
</dbReference>
<sequence>MTSTTDSNVARLTEMVANLAVQVAALSPLAHNANTGAAVPSPAPAAITASPTLPVATAPPVAASPPVVPPSGIGEDPSAADDPQAGALYDPQAGASSNAYRCWYVVIAGLQVGVFRGWTTTAPLVLGIAGSIYNREPTRETAIMAFNVAASLGQVRLVD</sequence>
<evidence type="ECO:0000256" key="1">
    <source>
        <dbReference type="SAM" id="MobiDB-lite"/>
    </source>
</evidence>
<dbReference type="GeneID" id="59375876"/>
<proteinExistence type="predicted"/>
<dbReference type="VEuPathDB" id="FungiDB:PC9H_006058"/>
<dbReference type="Proteomes" id="UP000623687">
    <property type="component" value="Unassembled WGS sequence"/>
</dbReference>
<dbReference type="EMBL" id="JACETU010000004">
    <property type="protein sequence ID" value="KAF7430353.1"/>
    <property type="molecule type" value="Genomic_DNA"/>
</dbReference>